<proteinExistence type="predicted"/>
<evidence type="ECO:0000256" key="2">
    <source>
        <dbReference type="SAM" id="Phobius"/>
    </source>
</evidence>
<dbReference type="Proteomes" id="UP001140206">
    <property type="component" value="Chromosome 1"/>
</dbReference>
<sequence>MIFHLLLTKSTRKTFRAPKMESDKEGGETAIQVSTPVKRTPKLARGGGSTTFFQPQDPRESTPGSSNDSTRPVRSVPAPEKKLTLFALRLAVLEKAASGLGTLAFIWATVVLLGGFAIFVSRMDFWVVTVILVSEGARIFSRSHELEWQHQSTWTLARSGSNSFRMISSSSRFLWRALKALFNPLSAVEPEHDQDRQIRENAAKAKEFQKKLVRYQTMRAWHAPEVPLLPYSGWVFLSKNISRWLSWLQIVSAFNCIALSLFRLIVQDYGKVDKEEKHNRGPALNLFYSVALTEATLFLVEKIYWTYKISHHKLLERVSTECNLGADGLITIRRFFYDAYSRCVEGSIFDGIRMDLVSFAEELLDSAFLDEQYIAVRILQKLVRRNNTLSVETVRKIETNTRVIERLVEMLNWKASEEQEIRKAAAEILTELAHKHHSALRVAGIPGAMESISSLLNKSHQNFSYDYSEFNLLGLLMLKRLARDHDNCFKIGNTRRLLPRVIEFTSDAQRIFQNELVLDSRIKTINRSLKVVKMLVETSGSAGKILREEISNIVITVSNMRNILEYGHREIKLQRLAIEVLTGLAMDENAKERIASTGGVIRLLFSIFSSPGVEEESSVRTEAGECIAMLALESQLNCSLILKKVDVSKLVDVLGDRYLRLNALRILRNLCAYSGDECSSQLKGVVAAMPSVLKITMNLEERDKLLEVAIGLTYQICKFTSTSNPEYFIIQLGESHISEENYVETLIKILSKYEHPSLEVPRIRRFVVLQATWMMENHKHFVKLFNQFDIRNLLERVGDTTSDLECFHVFSGSVGISRHRENLSTLVEKALEHLFGGSCSK</sequence>
<dbReference type="EMBL" id="JAMFTS010000001">
    <property type="protein sequence ID" value="KAJ4821531.1"/>
    <property type="molecule type" value="Genomic_DNA"/>
</dbReference>
<feature type="region of interest" description="Disordered" evidence="1">
    <location>
        <begin position="17"/>
        <end position="76"/>
    </location>
</feature>
<dbReference type="InterPro" id="IPR016024">
    <property type="entry name" value="ARM-type_fold"/>
</dbReference>
<dbReference type="InterPro" id="IPR011989">
    <property type="entry name" value="ARM-like"/>
</dbReference>
<dbReference type="SUPFAM" id="SSF48371">
    <property type="entry name" value="ARM repeat"/>
    <property type="match status" value="1"/>
</dbReference>
<dbReference type="PANTHER" id="PTHR33115">
    <property type="entry name" value="ARM REPEAT SUPERFAMILY PROTEIN"/>
    <property type="match status" value="1"/>
</dbReference>
<feature type="transmembrane region" description="Helical" evidence="2">
    <location>
        <begin position="99"/>
        <end position="119"/>
    </location>
</feature>
<keyword evidence="4" id="KW-1185">Reference proteome</keyword>
<keyword evidence="2" id="KW-0812">Transmembrane</keyword>
<feature type="compositionally biased region" description="Polar residues" evidence="1">
    <location>
        <begin position="62"/>
        <end position="72"/>
    </location>
</feature>
<protein>
    <submittedName>
        <fullName evidence="3">ARM repeat superfamily protein</fullName>
    </submittedName>
</protein>
<evidence type="ECO:0000256" key="1">
    <source>
        <dbReference type="SAM" id="MobiDB-lite"/>
    </source>
</evidence>
<dbReference type="AlphaFoldDB" id="A0AAV8HZX3"/>
<comment type="caution">
    <text evidence="3">The sequence shown here is derived from an EMBL/GenBank/DDBJ whole genome shotgun (WGS) entry which is preliminary data.</text>
</comment>
<accession>A0AAV8HZX3</accession>
<name>A0AAV8HZX3_9POAL</name>
<feature type="compositionally biased region" description="Basic and acidic residues" evidence="1">
    <location>
        <begin position="18"/>
        <end position="27"/>
    </location>
</feature>
<dbReference type="PANTHER" id="PTHR33115:SF41">
    <property type="entry name" value="EXPRESSED PROTEIN"/>
    <property type="match status" value="1"/>
</dbReference>
<feature type="transmembrane region" description="Helical" evidence="2">
    <location>
        <begin position="244"/>
        <end position="266"/>
    </location>
</feature>
<organism evidence="3 4">
    <name type="scientific">Rhynchospora pubera</name>
    <dbReference type="NCBI Taxonomy" id="906938"/>
    <lineage>
        <taxon>Eukaryota</taxon>
        <taxon>Viridiplantae</taxon>
        <taxon>Streptophyta</taxon>
        <taxon>Embryophyta</taxon>
        <taxon>Tracheophyta</taxon>
        <taxon>Spermatophyta</taxon>
        <taxon>Magnoliopsida</taxon>
        <taxon>Liliopsida</taxon>
        <taxon>Poales</taxon>
        <taxon>Cyperaceae</taxon>
        <taxon>Cyperoideae</taxon>
        <taxon>Rhynchosporeae</taxon>
        <taxon>Rhynchospora</taxon>
    </lineage>
</organism>
<evidence type="ECO:0000313" key="3">
    <source>
        <dbReference type="EMBL" id="KAJ4821531.1"/>
    </source>
</evidence>
<keyword evidence="2" id="KW-1133">Transmembrane helix</keyword>
<reference evidence="3" key="1">
    <citation type="submission" date="2022-08" db="EMBL/GenBank/DDBJ databases">
        <authorList>
            <person name="Marques A."/>
        </authorList>
    </citation>
    <scope>NUCLEOTIDE SEQUENCE</scope>
    <source>
        <strain evidence="3">RhyPub2mFocal</strain>
        <tissue evidence="3">Leaves</tissue>
    </source>
</reference>
<evidence type="ECO:0000313" key="4">
    <source>
        <dbReference type="Proteomes" id="UP001140206"/>
    </source>
</evidence>
<keyword evidence="2" id="KW-0472">Membrane</keyword>
<gene>
    <name evidence="3" type="ORF">LUZ62_034097</name>
</gene>
<dbReference type="Gene3D" id="1.25.10.10">
    <property type="entry name" value="Leucine-rich Repeat Variant"/>
    <property type="match status" value="1"/>
</dbReference>